<dbReference type="NCBIfam" id="TIGR02817">
    <property type="entry name" value="adh_fam_1"/>
    <property type="match status" value="1"/>
</dbReference>
<dbReference type="PANTHER" id="PTHR11695">
    <property type="entry name" value="ALCOHOL DEHYDROGENASE RELATED"/>
    <property type="match status" value="1"/>
</dbReference>
<dbReference type="PROSITE" id="PS01162">
    <property type="entry name" value="QOR_ZETA_CRYSTAL"/>
    <property type="match status" value="1"/>
</dbReference>
<dbReference type="CDD" id="cd08252">
    <property type="entry name" value="AL_MDR"/>
    <property type="match status" value="1"/>
</dbReference>
<keyword evidence="3 5" id="KW-0862">Zinc</keyword>
<dbReference type="STRING" id="375175.AYR53_04225"/>
<dbReference type="EMBL" id="CP014873">
    <property type="protein sequence ID" value="ANK62040.1"/>
    <property type="molecule type" value="Genomic_DNA"/>
</dbReference>
<keyword evidence="7" id="KW-1185">Reference proteome</keyword>
<dbReference type="Pfam" id="PF00107">
    <property type="entry name" value="ADH_zinc_N"/>
    <property type="match status" value="1"/>
</dbReference>
<comment type="similarity">
    <text evidence="1 5">Belongs to the zinc-containing alcohol dehydrogenase family. Quinone oxidoreductase subfamily.</text>
</comment>
<keyword evidence="4 5" id="KW-0560">Oxidoreductase</keyword>
<dbReference type="InterPro" id="IPR014182">
    <property type="entry name" value="ADH_Zn_typ-1"/>
</dbReference>
<dbReference type="PANTHER" id="PTHR11695:SF294">
    <property type="entry name" value="RETICULON-4-INTERACTING PROTEIN 1, MITOCHONDRIAL"/>
    <property type="match status" value="1"/>
</dbReference>
<evidence type="ECO:0000256" key="2">
    <source>
        <dbReference type="ARBA" id="ARBA00022723"/>
    </source>
</evidence>
<evidence type="ECO:0000256" key="3">
    <source>
        <dbReference type="ARBA" id="ARBA00022833"/>
    </source>
</evidence>
<keyword evidence="2 5" id="KW-0479">Metal-binding</keyword>
<protein>
    <recommendedName>
        <fullName evidence="5">Zinc-type alcohol dehydrogenase-like protein</fullName>
    </recommendedName>
</protein>
<dbReference type="SUPFAM" id="SSF50129">
    <property type="entry name" value="GroES-like"/>
    <property type="match status" value="1"/>
</dbReference>
<dbReference type="GO" id="GO:0008270">
    <property type="term" value="F:zinc ion binding"/>
    <property type="evidence" value="ECO:0007669"/>
    <property type="project" value="InterPro"/>
</dbReference>
<dbReference type="KEGG" id="lbt:AYR52_09465"/>
<accession>A0A192H106</accession>
<evidence type="ECO:0000256" key="5">
    <source>
        <dbReference type="RuleBase" id="RU364000"/>
    </source>
</evidence>
<dbReference type="Gene3D" id="3.40.50.720">
    <property type="entry name" value="NAD(P)-binding Rossmann-like Domain"/>
    <property type="match status" value="1"/>
</dbReference>
<dbReference type="GO" id="GO:0016491">
    <property type="term" value="F:oxidoreductase activity"/>
    <property type="evidence" value="ECO:0007669"/>
    <property type="project" value="UniProtKB-KW"/>
</dbReference>
<sequence>MTKMKAVGYYKGLPITDSASFQDVLVEKPQPQANDLLVKVLAVSVNPVDTKIRQSTPEQTQVKIIGYDAVAEVVAVGTAVEDYQVGQRVYYAGTTQRPGSDAEFQLIDARLVALAPEKLTVSQAAALPLTALTAYELLFEKMGLIPAKNANNGKSLLVINGAGGVGSLAIQLAKWAGLTVIATASPKNHAWLKELGADYAVDYHQDLQQQITALGFDLLDNIVILHSTARYFDLAADLVGPFGHVGSIVGTTEKLDLARLKNKAASFDWEYMFAKSDYNYQLASQGAILKQISKLLDQGVLRTTLTQTITTGINATTMKKAHAIVEANAMVGKLVVTGPFNG</sequence>
<organism evidence="6 7">
    <name type="scientific">Loigolactobacillus backii</name>
    <dbReference type="NCBI Taxonomy" id="375175"/>
    <lineage>
        <taxon>Bacteria</taxon>
        <taxon>Bacillati</taxon>
        <taxon>Bacillota</taxon>
        <taxon>Bacilli</taxon>
        <taxon>Lactobacillales</taxon>
        <taxon>Lactobacillaceae</taxon>
        <taxon>Loigolactobacillus</taxon>
    </lineage>
</organism>
<dbReference type="InterPro" id="IPR020843">
    <property type="entry name" value="ER"/>
</dbReference>
<dbReference type="SUPFAM" id="SSF51735">
    <property type="entry name" value="NAD(P)-binding Rossmann-fold domains"/>
    <property type="match status" value="1"/>
</dbReference>
<name>A0A192H106_9LACO</name>
<dbReference type="InterPro" id="IPR013149">
    <property type="entry name" value="ADH-like_C"/>
</dbReference>
<evidence type="ECO:0000313" key="7">
    <source>
        <dbReference type="Proteomes" id="UP000078582"/>
    </source>
</evidence>
<dbReference type="InterPro" id="IPR011032">
    <property type="entry name" value="GroES-like_sf"/>
</dbReference>
<dbReference type="AlphaFoldDB" id="A0A192H106"/>
<dbReference type="Gene3D" id="3.90.180.10">
    <property type="entry name" value="Medium-chain alcohol dehydrogenases, catalytic domain"/>
    <property type="match status" value="1"/>
</dbReference>
<dbReference type="SMART" id="SM00829">
    <property type="entry name" value="PKS_ER"/>
    <property type="match status" value="1"/>
</dbReference>
<gene>
    <name evidence="6" type="ORF">AYR53_04225</name>
</gene>
<proteinExistence type="inferred from homology"/>
<evidence type="ECO:0000313" key="6">
    <source>
        <dbReference type="EMBL" id="ANK62040.1"/>
    </source>
</evidence>
<dbReference type="Pfam" id="PF08240">
    <property type="entry name" value="ADH_N"/>
    <property type="match status" value="1"/>
</dbReference>
<evidence type="ECO:0000256" key="4">
    <source>
        <dbReference type="ARBA" id="ARBA00023002"/>
    </source>
</evidence>
<dbReference type="InterPro" id="IPR036291">
    <property type="entry name" value="NAD(P)-bd_dom_sf"/>
</dbReference>
<dbReference type="InterPro" id="IPR002364">
    <property type="entry name" value="Quin_OxRdtase/zeta-crystal_CS"/>
</dbReference>
<evidence type="ECO:0000256" key="1">
    <source>
        <dbReference type="ARBA" id="ARBA00010371"/>
    </source>
</evidence>
<dbReference type="Proteomes" id="UP000078582">
    <property type="component" value="Chromosome"/>
</dbReference>
<reference evidence="6 7" key="1">
    <citation type="submission" date="2016-03" db="EMBL/GenBank/DDBJ databases">
        <title>Pediococcus and Lactobacillus from brewery environment - whole genome sequencing and assembly.</title>
        <authorList>
            <person name="Behr J."/>
            <person name="Geissler A.J."/>
            <person name="Vogel R.F."/>
        </authorList>
    </citation>
    <scope>NUCLEOTIDE SEQUENCE [LARGE SCALE GENOMIC DNA]</scope>
    <source>
        <strain evidence="6 7">TMW 1.1989</strain>
    </source>
</reference>
<dbReference type="InterPro" id="IPR013154">
    <property type="entry name" value="ADH-like_N"/>
</dbReference>
<dbReference type="InterPro" id="IPR050700">
    <property type="entry name" value="YIM1/Zinc_Alcohol_DH_Fams"/>
</dbReference>